<comment type="subcellular location">
    <subcellularLocation>
        <location evidence="1">Secreted</location>
    </subcellularLocation>
</comment>
<dbReference type="Gene3D" id="2.150.10.10">
    <property type="entry name" value="Serralysin-like metalloprotease, C-terminal"/>
    <property type="match status" value="4"/>
</dbReference>
<dbReference type="InterPro" id="IPR001343">
    <property type="entry name" value="Hemolysn_Ca-bd"/>
</dbReference>
<dbReference type="EMBL" id="JACHFM010000002">
    <property type="protein sequence ID" value="MBB5222618.1"/>
    <property type="molecule type" value="Genomic_DNA"/>
</dbReference>
<dbReference type="InterPro" id="IPR050557">
    <property type="entry name" value="RTX_toxin/Mannuronan_C5-epim"/>
</dbReference>
<keyword evidence="2" id="KW-0964">Secreted</keyword>
<evidence type="ECO:0000313" key="4">
    <source>
        <dbReference type="Proteomes" id="UP000549457"/>
    </source>
</evidence>
<gene>
    <name evidence="3" type="ORF">HNP73_002554</name>
</gene>
<evidence type="ECO:0000313" key="3">
    <source>
        <dbReference type="EMBL" id="MBB5222618.1"/>
    </source>
</evidence>
<accession>A0A840SQ98</accession>
<comment type="caution">
    <text evidence="3">The sequence shown here is derived from an EMBL/GenBank/DDBJ whole genome shotgun (WGS) entry which is preliminary data.</text>
</comment>
<dbReference type="AlphaFoldDB" id="A0A840SQ98"/>
<dbReference type="PANTHER" id="PTHR38340">
    <property type="entry name" value="S-LAYER PROTEIN"/>
    <property type="match status" value="1"/>
</dbReference>
<protein>
    <submittedName>
        <fullName evidence="3">Ca2+-binding RTX toxin-like protein</fullName>
    </submittedName>
</protein>
<dbReference type="GO" id="GO:0005509">
    <property type="term" value="F:calcium ion binding"/>
    <property type="evidence" value="ECO:0007669"/>
    <property type="project" value="InterPro"/>
</dbReference>
<evidence type="ECO:0000256" key="2">
    <source>
        <dbReference type="ARBA" id="ARBA00022525"/>
    </source>
</evidence>
<proteinExistence type="predicted"/>
<dbReference type="InterPro" id="IPR018511">
    <property type="entry name" value="Hemolysin-typ_Ca-bd_CS"/>
</dbReference>
<dbReference type="InterPro" id="IPR011049">
    <property type="entry name" value="Serralysin-like_metalloprot_C"/>
</dbReference>
<name>A0A840SQ98_9RHOB</name>
<dbReference type="PRINTS" id="PR00313">
    <property type="entry name" value="CABNDNGRPT"/>
</dbReference>
<dbReference type="RefSeq" id="WP_184149738.1">
    <property type="nucleotide sequence ID" value="NZ_JACHFM010000002.1"/>
</dbReference>
<dbReference type="PROSITE" id="PS00330">
    <property type="entry name" value="HEMOLYSIN_CALCIUM"/>
    <property type="match status" value="5"/>
</dbReference>
<dbReference type="SUPFAM" id="SSF51120">
    <property type="entry name" value="beta-Roll"/>
    <property type="match status" value="3"/>
</dbReference>
<organism evidence="3 4">
    <name type="scientific">Amaricoccus macauensis</name>
    <dbReference type="NCBI Taxonomy" id="57001"/>
    <lineage>
        <taxon>Bacteria</taxon>
        <taxon>Pseudomonadati</taxon>
        <taxon>Pseudomonadota</taxon>
        <taxon>Alphaproteobacteria</taxon>
        <taxon>Rhodobacterales</taxon>
        <taxon>Paracoccaceae</taxon>
        <taxon>Amaricoccus</taxon>
    </lineage>
</organism>
<reference evidence="3 4" key="1">
    <citation type="submission" date="2020-08" db="EMBL/GenBank/DDBJ databases">
        <title>Genomic Encyclopedia of Type Strains, Phase IV (KMG-IV): sequencing the most valuable type-strain genomes for metagenomic binning, comparative biology and taxonomic classification.</title>
        <authorList>
            <person name="Goeker M."/>
        </authorList>
    </citation>
    <scope>NUCLEOTIDE SEQUENCE [LARGE SCALE GENOMIC DNA]</scope>
    <source>
        <strain evidence="3 4">DSM 101730</strain>
    </source>
</reference>
<keyword evidence="4" id="KW-1185">Reference proteome</keyword>
<dbReference type="PANTHER" id="PTHR38340:SF1">
    <property type="entry name" value="S-LAYER PROTEIN"/>
    <property type="match status" value="1"/>
</dbReference>
<sequence>MTTIYGSAGDDTHLLGTAKADEIHGLWGDDHISGVAGRDTLFGGGGNDTLDGGAGADFHDGGGGFDLVLYTTNTSSVWADLRSGGVSFPGKTWPTETIVNVEAVDGGSGHDTFIGNGAGNLFTGNAGNDTLVGNIGADTLIGGAGADSLDGGNGQDSLVGGFGNDTMRGGLHDDIFVTIPLVSGVDEDGNFIFVDDGSDVYDGGGGSDTVALNIPVSFDTWYPILGEVAAAVNLAKGTLALTSAATRDTLIAIENVETGNGNDTIVGSAADNFIDAGDGVNLVFGGAGNDTILGASEAYWAGSGDTLNGGAGNDLIKGNGGYGLEGGHTPWPDEGYALTDHLDGGSGNDTLEAGRGDAVLTGGAGDDVFILSDKALSDDRNGADTPDTDLPQITITDFNRSEDRILLDFSEGHGAMFVGRTTDLEFNQLGFERVGADTVVSIRLEDIGGDFYGPGYHDILTITLSDYLGGLSAADFGML</sequence>
<dbReference type="Proteomes" id="UP000549457">
    <property type="component" value="Unassembled WGS sequence"/>
</dbReference>
<dbReference type="Pfam" id="PF00353">
    <property type="entry name" value="HemolysinCabind"/>
    <property type="match status" value="5"/>
</dbReference>
<evidence type="ECO:0000256" key="1">
    <source>
        <dbReference type="ARBA" id="ARBA00004613"/>
    </source>
</evidence>
<dbReference type="GO" id="GO:0005576">
    <property type="term" value="C:extracellular region"/>
    <property type="evidence" value="ECO:0007669"/>
    <property type="project" value="UniProtKB-SubCell"/>
</dbReference>